<evidence type="ECO:0000313" key="2">
    <source>
        <dbReference type="EMBL" id="MEU3554243.1"/>
    </source>
</evidence>
<feature type="region of interest" description="Disordered" evidence="1">
    <location>
        <begin position="100"/>
        <end position="128"/>
    </location>
</feature>
<evidence type="ECO:0000256" key="1">
    <source>
        <dbReference type="SAM" id="MobiDB-lite"/>
    </source>
</evidence>
<evidence type="ECO:0008006" key="4">
    <source>
        <dbReference type="Google" id="ProtNLM"/>
    </source>
</evidence>
<sequence length="557" mass="56685">PVGSGLAPGGRRPGRPRPPPHPYAARPGRAAPPARGPAAAGAAAGPDGRVEPADDRARRSAGIPAEARAAASVADVALPVVIGGAVGVLAGYGYVRRTRRSRTRTLRTGAESAAAPAASAPPEPAVQGGGALTRLRARTGRGDVPVLELEARAGAALVAADDCVHTSREELGFAEARFGAAAVQGFARAVRGAETEVAAVFALLHDAGEPPAEGTPPGPGRIAVLHDVLDRCRAVGRRLDAEAEEFDRLRALEDGTGVPEALTVAEQRFRALTGRVGASEANLAAIGARYAPSAVMTVSGQVELAKERLVFATSRLNRSRQTGDLGDPVAAALHLRAAEGAISQVAALVNGVDRLSAELAEADEAIPQAFEAAFARVGKEPLAALRAEVDKGACDPLDVLRRVVRTATTAVPLPEAEPPGEDDALFPAAVLVARCSAAAAEDYVGAHRGAVGVRARVRLAEAHRLLGRAVQERAPEDARDADGLARQARRLAEEDVRAYRDAYGPRGGGVGGAVLGGVLLGGGADGGPPGSFGGPATRGRRGSTTAPRETDPGGITP</sequence>
<proteinExistence type="predicted"/>
<accession>A0ABV2YEV7</accession>
<organism evidence="2 3">
    <name type="scientific">Streptomyces fragilis</name>
    <dbReference type="NCBI Taxonomy" id="67301"/>
    <lineage>
        <taxon>Bacteria</taxon>
        <taxon>Bacillati</taxon>
        <taxon>Actinomycetota</taxon>
        <taxon>Actinomycetes</taxon>
        <taxon>Kitasatosporales</taxon>
        <taxon>Streptomycetaceae</taxon>
        <taxon>Streptomyces</taxon>
    </lineage>
</organism>
<feature type="compositionally biased region" description="Gly residues" evidence="1">
    <location>
        <begin position="524"/>
        <end position="533"/>
    </location>
</feature>
<reference evidence="2 3" key="1">
    <citation type="submission" date="2024-06" db="EMBL/GenBank/DDBJ databases">
        <title>The Natural Products Discovery Center: Release of the First 8490 Sequenced Strains for Exploring Actinobacteria Biosynthetic Diversity.</title>
        <authorList>
            <person name="Kalkreuter E."/>
            <person name="Kautsar S.A."/>
            <person name="Yang D."/>
            <person name="Bader C.D."/>
            <person name="Teijaro C.N."/>
            <person name="Fluegel L."/>
            <person name="Davis C.M."/>
            <person name="Simpson J.R."/>
            <person name="Lauterbach L."/>
            <person name="Steele A.D."/>
            <person name="Gui C."/>
            <person name="Meng S."/>
            <person name="Li G."/>
            <person name="Viehrig K."/>
            <person name="Ye F."/>
            <person name="Su P."/>
            <person name="Kiefer A.F."/>
            <person name="Nichols A."/>
            <person name="Cepeda A.J."/>
            <person name="Yan W."/>
            <person name="Fan B."/>
            <person name="Jiang Y."/>
            <person name="Adhikari A."/>
            <person name="Zheng C.-J."/>
            <person name="Schuster L."/>
            <person name="Cowan T.M."/>
            <person name="Smanski M.J."/>
            <person name="Chevrette M.G."/>
            <person name="De Carvalho L.P.S."/>
            <person name="Shen B."/>
        </authorList>
    </citation>
    <scope>NUCLEOTIDE SEQUENCE [LARGE SCALE GENOMIC DNA]</scope>
    <source>
        <strain evidence="2 3">NPDC038104</strain>
    </source>
</reference>
<comment type="caution">
    <text evidence="2">The sequence shown here is derived from an EMBL/GenBank/DDBJ whole genome shotgun (WGS) entry which is preliminary data.</text>
</comment>
<name>A0ABV2YEV7_9ACTN</name>
<feature type="compositionally biased region" description="Low complexity" evidence="1">
    <location>
        <begin position="23"/>
        <end position="47"/>
    </location>
</feature>
<feature type="region of interest" description="Disordered" evidence="1">
    <location>
        <begin position="524"/>
        <end position="557"/>
    </location>
</feature>
<protein>
    <recommendedName>
        <fullName evidence="4">Fibrillarin</fullName>
    </recommendedName>
</protein>
<keyword evidence="3" id="KW-1185">Reference proteome</keyword>
<feature type="region of interest" description="Disordered" evidence="1">
    <location>
        <begin position="1"/>
        <end position="61"/>
    </location>
</feature>
<gene>
    <name evidence="2" type="ORF">AB0E65_08470</name>
</gene>
<evidence type="ECO:0000313" key="3">
    <source>
        <dbReference type="Proteomes" id="UP001550850"/>
    </source>
</evidence>
<dbReference type="Proteomes" id="UP001550850">
    <property type="component" value="Unassembled WGS sequence"/>
</dbReference>
<feature type="compositionally biased region" description="Basic and acidic residues" evidence="1">
    <location>
        <begin position="48"/>
        <end position="58"/>
    </location>
</feature>
<dbReference type="EMBL" id="JBEZUR010000008">
    <property type="protein sequence ID" value="MEU3554243.1"/>
    <property type="molecule type" value="Genomic_DNA"/>
</dbReference>
<feature type="non-terminal residue" evidence="2">
    <location>
        <position position="1"/>
    </location>
</feature>
<dbReference type="RefSeq" id="WP_359289419.1">
    <property type="nucleotide sequence ID" value="NZ_JBEZUR010000008.1"/>
</dbReference>
<feature type="compositionally biased region" description="Low complexity" evidence="1">
    <location>
        <begin position="106"/>
        <end position="118"/>
    </location>
</feature>